<evidence type="ECO:0000256" key="3">
    <source>
        <dbReference type="ARBA" id="ARBA00022505"/>
    </source>
</evidence>
<reference evidence="10 11" key="1">
    <citation type="submission" date="2020-07" db="EMBL/GenBank/DDBJ databases">
        <title>Genomic Encyclopedia of Type Strains, Phase IV (KMG-IV): sequencing the most valuable type-strain genomes for metagenomic binning, comparative biology and taxonomic classification.</title>
        <authorList>
            <person name="Goeker M."/>
        </authorList>
    </citation>
    <scope>NUCLEOTIDE SEQUENCE [LARGE SCALE GENOMIC DNA]</scope>
    <source>
        <strain evidence="10 11">DSM 17721</strain>
    </source>
</reference>
<evidence type="ECO:0000256" key="1">
    <source>
        <dbReference type="ARBA" id="ARBA00010312"/>
    </source>
</evidence>
<evidence type="ECO:0000256" key="4">
    <source>
        <dbReference type="ARBA" id="ARBA00022723"/>
    </source>
</evidence>
<keyword evidence="11" id="KW-1185">Reference proteome</keyword>
<keyword evidence="5" id="KW-0732">Signal</keyword>
<proteinExistence type="inferred from homology"/>
<keyword evidence="3" id="KW-0500">Molybdenum</keyword>
<dbReference type="Pfam" id="PF04879">
    <property type="entry name" value="Molybdop_Fe4S4"/>
    <property type="match status" value="1"/>
</dbReference>
<dbReference type="Gene3D" id="3.40.50.740">
    <property type="match status" value="1"/>
</dbReference>
<keyword evidence="4" id="KW-0479">Metal-binding</keyword>
<dbReference type="Gene3D" id="2.20.25.90">
    <property type="entry name" value="ADC-like domains"/>
    <property type="match status" value="1"/>
</dbReference>
<dbReference type="SUPFAM" id="SSF50692">
    <property type="entry name" value="ADC-like"/>
    <property type="match status" value="1"/>
</dbReference>
<dbReference type="Proteomes" id="UP000525298">
    <property type="component" value="Unassembled WGS sequence"/>
</dbReference>
<evidence type="ECO:0000256" key="7">
    <source>
        <dbReference type="ARBA" id="ARBA00023004"/>
    </source>
</evidence>
<comment type="caution">
    <text evidence="10">The sequence shown here is derived from an EMBL/GenBank/DDBJ whole genome shotgun (WGS) entry which is preliminary data.</text>
</comment>
<dbReference type="Pfam" id="PF01568">
    <property type="entry name" value="Molydop_binding"/>
    <property type="match status" value="1"/>
</dbReference>
<evidence type="ECO:0000256" key="2">
    <source>
        <dbReference type="ARBA" id="ARBA00022485"/>
    </source>
</evidence>
<dbReference type="InterPro" id="IPR006656">
    <property type="entry name" value="Mopterin_OxRdtase"/>
</dbReference>
<dbReference type="PANTHER" id="PTHR43742">
    <property type="entry name" value="TRIMETHYLAMINE-N-OXIDE REDUCTASE"/>
    <property type="match status" value="1"/>
</dbReference>
<dbReference type="Pfam" id="PF00384">
    <property type="entry name" value="Molybdopterin"/>
    <property type="match status" value="1"/>
</dbReference>
<accession>A0A7W0CAA8</accession>
<keyword evidence="8" id="KW-0411">Iron-sulfur</keyword>
<evidence type="ECO:0000259" key="9">
    <source>
        <dbReference type="PROSITE" id="PS51669"/>
    </source>
</evidence>
<dbReference type="InterPro" id="IPR006657">
    <property type="entry name" value="MoPterin_dinucl-bd_dom"/>
</dbReference>
<dbReference type="EMBL" id="JACDUS010000006">
    <property type="protein sequence ID" value="MBA2881964.1"/>
    <property type="molecule type" value="Genomic_DNA"/>
</dbReference>
<evidence type="ECO:0000256" key="5">
    <source>
        <dbReference type="ARBA" id="ARBA00022729"/>
    </source>
</evidence>
<dbReference type="PANTHER" id="PTHR43742:SF9">
    <property type="entry name" value="TETRATHIONATE REDUCTASE SUBUNIT A"/>
    <property type="match status" value="1"/>
</dbReference>
<dbReference type="RefSeq" id="WP_181551618.1">
    <property type="nucleotide sequence ID" value="NZ_JACDUS010000006.1"/>
</dbReference>
<keyword evidence="7" id="KW-0408">Iron</keyword>
<sequence>MKIDRRCFLSLVIGGAVGTTLTPVPWKLTDDIAIWSQNWPWTPVPEDGPSKFVKSVCTQCPGGCGITVRTIGDRAIKIEGQPDHPVNNGSLCPRAISATQHLYGPSRIQGPMKRAGERGQGKWEKISWDEAIKTVTEKLAELRTRGKPHTVACISDTDGNGSSYLMDRFLQAYGSPNFIRTPSSADAQELALYLSCGRQGTIGYDFRKADFILSFGCALMDGCDTAGQVMSAFGEQDKKTRLVQIEARLSDTAAKAAQWVPAKPGSETALALGLGHVIVRDGLYNKAFIDNHGFAFEDWQDDAGNTHPGYRSLVQDHSPDKVAKATGLSEKVIESLARSFARAHRPVAVSGLGSAAPDSLDQALAVFALNALAGNFQKPGGVFLIDEPDYLSWTEMKIDKTASAGNQHPRVDGAGSEKFAHTRYLPNRLPEAINSAKGDSPVQALLVAGGNPLYTLADPRAAQKAFEKIPFIVSFSTFIDETAEQADLLLPHPHFLESYQDVPTPRGMAHTVVSLARPVVKPQYDTRHMADVVIQIAKNLGGFIENAFPWKNYEDFLRKSLSDQWKTLEKKGFWSDSRSRDTSLDKIFRTSSQRFEFFPMSKFAAMNGNGNKKAGVEKIELPGNIDKLPLVLVPYTSMRISDGAVANTPFMTKTLDANVVLENDVFVEINPKTASEYGLSQGDKATVKTQAGRAEVRVNLFEGIMPGLVAMPAGLGRTGFSDYIAGKGANVYSLIAPAADPASGLNAAWGARAAIAKA</sequence>
<feature type="domain" description="4Fe-4S Mo/W bis-MGD-type" evidence="9">
    <location>
        <begin position="50"/>
        <end position="106"/>
    </location>
</feature>
<dbReference type="InterPro" id="IPR009010">
    <property type="entry name" value="Asp_de-COase-like_dom_sf"/>
</dbReference>
<evidence type="ECO:0000313" key="11">
    <source>
        <dbReference type="Proteomes" id="UP000525298"/>
    </source>
</evidence>
<dbReference type="Gene3D" id="2.40.40.20">
    <property type="match status" value="1"/>
</dbReference>
<evidence type="ECO:0000256" key="6">
    <source>
        <dbReference type="ARBA" id="ARBA00023002"/>
    </source>
</evidence>
<dbReference type="SMART" id="SM00926">
    <property type="entry name" value="Molybdop_Fe4S4"/>
    <property type="match status" value="1"/>
</dbReference>
<dbReference type="GO" id="GO:0046872">
    <property type="term" value="F:metal ion binding"/>
    <property type="evidence" value="ECO:0007669"/>
    <property type="project" value="UniProtKB-KW"/>
</dbReference>
<dbReference type="Gene3D" id="3.30.2070.10">
    <property type="entry name" value="Formate dehydrogenase/DMSO reductase"/>
    <property type="match status" value="1"/>
</dbReference>
<dbReference type="Gene3D" id="3.40.228.10">
    <property type="entry name" value="Dimethylsulfoxide Reductase, domain 2"/>
    <property type="match status" value="1"/>
</dbReference>
<dbReference type="PROSITE" id="PS51669">
    <property type="entry name" value="4FE4S_MOW_BIS_MGD"/>
    <property type="match status" value="1"/>
</dbReference>
<dbReference type="InterPro" id="IPR006963">
    <property type="entry name" value="Mopterin_OxRdtase_4Fe-4S_dom"/>
</dbReference>
<name>A0A7W0CAA8_9BACT</name>
<evidence type="ECO:0000256" key="8">
    <source>
        <dbReference type="ARBA" id="ARBA00023014"/>
    </source>
</evidence>
<comment type="similarity">
    <text evidence="1">Belongs to the prokaryotic molybdopterin-containing oxidoreductase family.</text>
</comment>
<protein>
    <submittedName>
        <fullName evidence="10">Anaerobic selenocysteine-containing dehydrogenase</fullName>
    </submittedName>
</protein>
<keyword evidence="6" id="KW-0560">Oxidoreductase</keyword>
<evidence type="ECO:0000313" key="10">
    <source>
        <dbReference type="EMBL" id="MBA2881964.1"/>
    </source>
</evidence>
<dbReference type="GO" id="GO:0043546">
    <property type="term" value="F:molybdopterin cofactor binding"/>
    <property type="evidence" value="ECO:0007669"/>
    <property type="project" value="InterPro"/>
</dbReference>
<organism evidence="10 11">
    <name type="scientific">Desulfosalsimonas propionicica</name>
    <dbReference type="NCBI Taxonomy" id="332175"/>
    <lineage>
        <taxon>Bacteria</taxon>
        <taxon>Pseudomonadati</taxon>
        <taxon>Thermodesulfobacteriota</taxon>
        <taxon>Desulfobacteria</taxon>
        <taxon>Desulfobacterales</taxon>
        <taxon>Desulfosalsimonadaceae</taxon>
        <taxon>Desulfosalsimonas</taxon>
    </lineage>
</organism>
<dbReference type="InterPro" id="IPR050612">
    <property type="entry name" value="Prok_Mopterin_Oxidored"/>
</dbReference>
<keyword evidence="2" id="KW-0004">4Fe-4S</keyword>
<dbReference type="AlphaFoldDB" id="A0A7W0CAA8"/>
<dbReference type="CDD" id="cd02775">
    <property type="entry name" value="MopB_CT"/>
    <property type="match status" value="1"/>
</dbReference>
<dbReference type="GO" id="GO:0051539">
    <property type="term" value="F:4 iron, 4 sulfur cluster binding"/>
    <property type="evidence" value="ECO:0007669"/>
    <property type="project" value="UniProtKB-KW"/>
</dbReference>
<dbReference type="GO" id="GO:0016491">
    <property type="term" value="F:oxidoreductase activity"/>
    <property type="evidence" value="ECO:0007669"/>
    <property type="project" value="UniProtKB-KW"/>
</dbReference>
<dbReference type="SUPFAM" id="SSF53706">
    <property type="entry name" value="Formate dehydrogenase/DMSO reductase, domains 1-3"/>
    <property type="match status" value="1"/>
</dbReference>
<gene>
    <name evidence="10" type="ORF">HNR65_002298</name>
</gene>